<keyword evidence="2" id="KW-1185">Reference proteome</keyword>
<dbReference type="EMBL" id="CM042883">
    <property type="protein sequence ID" value="KAI4377853.1"/>
    <property type="molecule type" value="Genomic_DNA"/>
</dbReference>
<gene>
    <name evidence="1" type="ORF">MLD38_015420</name>
</gene>
<evidence type="ECO:0000313" key="1">
    <source>
        <dbReference type="EMBL" id="KAI4377853.1"/>
    </source>
</evidence>
<accession>A0ACB9RK84</accession>
<protein>
    <submittedName>
        <fullName evidence="1">Uncharacterized protein</fullName>
    </submittedName>
</protein>
<name>A0ACB9RK84_9MYRT</name>
<evidence type="ECO:0000313" key="2">
    <source>
        <dbReference type="Proteomes" id="UP001057402"/>
    </source>
</evidence>
<organism evidence="1 2">
    <name type="scientific">Melastoma candidum</name>
    <dbReference type="NCBI Taxonomy" id="119954"/>
    <lineage>
        <taxon>Eukaryota</taxon>
        <taxon>Viridiplantae</taxon>
        <taxon>Streptophyta</taxon>
        <taxon>Embryophyta</taxon>
        <taxon>Tracheophyta</taxon>
        <taxon>Spermatophyta</taxon>
        <taxon>Magnoliopsida</taxon>
        <taxon>eudicotyledons</taxon>
        <taxon>Gunneridae</taxon>
        <taxon>Pentapetalae</taxon>
        <taxon>rosids</taxon>
        <taxon>malvids</taxon>
        <taxon>Myrtales</taxon>
        <taxon>Melastomataceae</taxon>
        <taxon>Melastomatoideae</taxon>
        <taxon>Melastomateae</taxon>
        <taxon>Melastoma</taxon>
    </lineage>
</organism>
<proteinExistence type="predicted"/>
<sequence>MNLQSPCSLLIIVSLSLNEVVLAQQNSSAHASTDHQDSYHPGITFIVGILSVMLSIVFLVLAYAKFCYGSYSYMNGIAPRHGADAQGGVRIDSSSRFSGIDRKAIELLPLFRFESVGGSREGLECVVCINRFEDSETLRLLPKCKHAFHASCIDKWLESHSTCPLCRYRVDPKDIASFRYSTSARALRNPSGLSSEDIEVGIYVEREEDLDRRKDTSLLGDERGGKVPSFHKFRHRIMVSELIDRSRWSDVNSSDLLFLQSEMIGSISSRRLTSKQHDNVLKIKEDIKRKRFFESIKLVDRAKDVNVPSSSTCGENNPNTWANLATKKRCMSEISGVPRFAFRSKDRELVAVDRTHDKDMWSVI</sequence>
<comment type="caution">
    <text evidence="1">The sequence shown here is derived from an EMBL/GenBank/DDBJ whole genome shotgun (WGS) entry which is preliminary data.</text>
</comment>
<reference evidence="2" key="1">
    <citation type="journal article" date="2023" name="Front. Plant Sci.">
        <title>Chromosomal-level genome assembly of Melastoma candidum provides insights into trichome evolution.</title>
        <authorList>
            <person name="Zhong Y."/>
            <person name="Wu W."/>
            <person name="Sun C."/>
            <person name="Zou P."/>
            <person name="Liu Y."/>
            <person name="Dai S."/>
            <person name="Zhou R."/>
        </authorList>
    </citation>
    <scope>NUCLEOTIDE SEQUENCE [LARGE SCALE GENOMIC DNA]</scope>
</reference>
<dbReference type="Proteomes" id="UP001057402">
    <property type="component" value="Chromosome 4"/>
</dbReference>